<dbReference type="GO" id="GO:0016853">
    <property type="term" value="F:isomerase activity"/>
    <property type="evidence" value="ECO:0007669"/>
    <property type="project" value="UniProtKB-KW"/>
</dbReference>
<proteinExistence type="predicted"/>
<comment type="caution">
    <text evidence="2">The sequence shown here is derived from an EMBL/GenBank/DDBJ whole genome shotgun (WGS) entry which is preliminary data.</text>
</comment>
<sequence length="261" mass="27757">MIDDAPAPLGPMPGTGEFAQAIRSLSDRFAAEAAELDPDAPIASDAWPTVGGMVDHLGQIQRWCTEVLRTGAAVDRAEHVRPAERDRFAWFVEGSAALATELGTRDPAAGCWAFVPGGTNGFWARRQAHEARKHLWDIRTAVTPVPALPEAGGPEMAADIVDELYAVFLARAVRGGLPPLPTPLALVATDVSVSWRLATDWSVIRSVEAAADPVATVVQGRLGDIALFAWDRAAPEDLPERFAITGSSATVAAYRDAPVHP</sequence>
<reference evidence="2 3" key="1">
    <citation type="submission" date="2023-10" db="EMBL/GenBank/DDBJ databases">
        <title>Microbacterium xanthum sp. nov., isolated from seaweed.</title>
        <authorList>
            <person name="Lee S.D."/>
        </authorList>
    </citation>
    <scope>NUCLEOTIDE SEQUENCE [LARGE SCALE GENOMIC DNA]</scope>
    <source>
        <strain evidence="2 3">KCTC 19124</strain>
    </source>
</reference>
<protein>
    <submittedName>
        <fullName evidence="2">Maleylpyruvate isomerase N-terminal domain-containing protein</fullName>
    </submittedName>
</protein>
<feature type="domain" description="Mycothiol-dependent maleylpyruvate isomerase metal-binding" evidence="1">
    <location>
        <begin position="22"/>
        <end position="139"/>
    </location>
</feature>
<gene>
    <name evidence="2" type="ORF">R2Q92_02105</name>
</gene>
<accession>A0ABU5N3J2</accession>
<keyword evidence="3" id="KW-1185">Reference proteome</keyword>
<name>A0ABU5N3J2_9MICO</name>
<dbReference type="PANTHER" id="PTHR40758">
    <property type="entry name" value="CONSERVED PROTEIN"/>
    <property type="match status" value="1"/>
</dbReference>
<dbReference type="SUPFAM" id="SSF109854">
    <property type="entry name" value="DinB/YfiT-like putative metalloenzymes"/>
    <property type="match status" value="1"/>
</dbReference>
<dbReference type="Proteomes" id="UP001291912">
    <property type="component" value="Unassembled WGS sequence"/>
</dbReference>
<evidence type="ECO:0000313" key="2">
    <source>
        <dbReference type="EMBL" id="MDZ8160611.1"/>
    </source>
</evidence>
<dbReference type="Pfam" id="PF11716">
    <property type="entry name" value="MDMPI_N"/>
    <property type="match status" value="1"/>
</dbReference>
<dbReference type="EMBL" id="JAWJYN010000001">
    <property type="protein sequence ID" value="MDZ8160611.1"/>
    <property type="molecule type" value="Genomic_DNA"/>
</dbReference>
<dbReference type="InterPro" id="IPR034660">
    <property type="entry name" value="DinB/YfiT-like"/>
</dbReference>
<organism evidence="2 3">
    <name type="scientific">Microbacterium aquimaris</name>
    <dbReference type="NCBI Taxonomy" id="459816"/>
    <lineage>
        <taxon>Bacteria</taxon>
        <taxon>Bacillati</taxon>
        <taxon>Actinomycetota</taxon>
        <taxon>Actinomycetes</taxon>
        <taxon>Micrococcales</taxon>
        <taxon>Microbacteriaceae</taxon>
        <taxon>Microbacterium</taxon>
    </lineage>
</organism>
<dbReference type="PANTHER" id="PTHR40758:SF1">
    <property type="entry name" value="CONSERVED PROTEIN"/>
    <property type="match status" value="1"/>
</dbReference>
<keyword evidence="2" id="KW-0413">Isomerase</keyword>
<dbReference type="RefSeq" id="WP_194423311.1">
    <property type="nucleotide sequence ID" value="NZ_BAAAPT010000001.1"/>
</dbReference>
<evidence type="ECO:0000259" key="1">
    <source>
        <dbReference type="Pfam" id="PF11716"/>
    </source>
</evidence>
<evidence type="ECO:0000313" key="3">
    <source>
        <dbReference type="Proteomes" id="UP001291912"/>
    </source>
</evidence>
<dbReference type="InterPro" id="IPR024344">
    <property type="entry name" value="MDMPI_metal-binding"/>
</dbReference>